<proteinExistence type="predicted"/>
<accession>A0A1F7VG29</accession>
<evidence type="ECO:0000313" key="1">
    <source>
        <dbReference type="EMBL" id="OGL88964.1"/>
    </source>
</evidence>
<dbReference type="InterPro" id="IPR041164">
    <property type="entry name" value="LDcluster4"/>
</dbReference>
<name>A0A1F7VG29_9BACT</name>
<gene>
    <name evidence="1" type="ORF">A3H75_02890</name>
</gene>
<dbReference type="SUPFAM" id="SSF102405">
    <property type="entry name" value="MCP/YpsA-like"/>
    <property type="match status" value="1"/>
</dbReference>
<dbReference type="EMBL" id="MGES01000020">
    <property type="protein sequence ID" value="OGL88964.1"/>
    <property type="molecule type" value="Genomic_DNA"/>
</dbReference>
<sequence length="219" mass="24211">MNARLANWNRRFPVENDTERLAVFRAQHAGKRFIAISGDSDTQTEKAVRDFLDAFLDALPHDQVVLITGGTRGGVPEYATIAGKTRQLPVIGTVPERAIGTDKILPTLDLVVGVEPRYGVSEWGDESELFVKLADAIVFLGGNWGTALEFTRAMKINTGRVRHGKQPIYLIPIFSFVGIPRALWAQAHTSVELMQACFPDAPISSPQVAAAFLREKWWP</sequence>
<dbReference type="Proteomes" id="UP000176678">
    <property type="component" value="Unassembled WGS sequence"/>
</dbReference>
<evidence type="ECO:0000313" key="2">
    <source>
        <dbReference type="Proteomes" id="UP000176678"/>
    </source>
</evidence>
<reference evidence="1 2" key="1">
    <citation type="journal article" date="2016" name="Nat. Commun.">
        <title>Thousands of microbial genomes shed light on interconnected biogeochemical processes in an aquifer system.</title>
        <authorList>
            <person name="Anantharaman K."/>
            <person name="Brown C.T."/>
            <person name="Hug L.A."/>
            <person name="Sharon I."/>
            <person name="Castelle C.J."/>
            <person name="Probst A.J."/>
            <person name="Thomas B.C."/>
            <person name="Singh A."/>
            <person name="Wilkins M.J."/>
            <person name="Karaoz U."/>
            <person name="Brodie E.L."/>
            <person name="Williams K.H."/>
            <person name="Hubbard S.S."/>
            <person name="Banfield J.F."/>
        </authorList>
    </citation>
    <scope>NUCLEOTIDE SEQUENCE [LARGE SCALE GENOMIC DNA]</scope>
</reference>
<dbReference type="STRING" id="1802410.A3H75_02890"/>
<protein>
    <recommendedName>
        <fullName evidence="3">LSDAT prokaryote domain-containing protein</fullName>
    </recommendedName>
</protein>
<organism evidence="1 2">
    <name type="scientific">Candidatus Uhrbacteria bacterium RIFCSPLOWO2_02_FULL_51_9</name>
    <dbReference type="NCBI Taxonomy" id="1802410"/>
    <lineage>
        <taxon>Bacteria</taxon>
        <taxon>Candidatus Uhriibacteriota</taxon>
    </lineage>
</organism>
<dbReference type="Gene3D" id="3.40.50.450">
    <property type="match status" value="1"/>
</dbReference>
<evidence type="ECO:0008006" key="3">
    <source>
        <dbReference type="Google" id="ProtNLM"/>
    </source>
</evidence>
<dbReference type="AlphaFoldDB" id="A0A1F7VG29"/>
<dbReference type="Pfam" id="PF18306">
    <property type="entry name" value="LDcluster4"/>
    <property type="match status" value="1"/>
</dbReference>
<comment type="caution">
    <text evidence="1">The sequence shown here is derived from an EMBL/GenBank/DDBJ whole genome shotgun (WGS) entry which is preliminary data.</text>
</comment>